<feature type="compositionally biased region" description="Polar residues" evidence="7">
    <location>
        <begin position="1292"/>
        <end position="1306"/>
    </location>
</feature>
<evidence type="ECO:0000313" key="10">
    <source>
        <dbReference type="EMBL" id="KAF9602427.1"/>
    </source>
</evidence>
<dbReference type="CDD" id="cd09233">
    <property type="entry name" value="ACE1-Sec16-like"/>
    <property type="match status" value="1"/>
</dbReference>
<keyword evidence="4 6" id="KW-0256">Endoplasmic reticulum</keyword>
<gene>
    <name evidence="10" type="ORF">IFM89_027556</name>
</gene>
<protein>
    <recommendedName>
        <fullName evidence="6">Protein transport protein sec16</fullName>
    </recommendedName>
</protein>
<feature type="compositionally biased region" description="Basic and acidic residues" evidence="7">
    <location>
        <begin position="1280"/>
        <end position="1291"/>
    </location>
</feature>
<feature type="region of interest" description="Disordered" evidence="7">
    <location>
        <begin position="334"/>
        <end position="353"/>
    </location>
</feature>
<keyword evidence="6" id="KW-0333">Golgi apparatus</keyword>
<comment type="subcellular location">
    <subcellularLocation>
        <location evidence="1">Endoplasmic reticulum</location>
    </subcellularLocation>
    <subcellularLocation>
        <location evidence="6">Golgi apparatus membrane</location>
    </subcellularLocation>
</comment>
<dbReference type="EMBL" id="JADFTS010000006">
    <property type="protein sequence ID" value="KAF9602427.1"/>
    <property type="molecule type" value="Genomic_DNA"/>
</dbReference>
<feature type="region of interest" description="Disordered" evidence="7">
    <location>
        <begin position="1255"/>
        <end position="1318"/>
    </location>
</feature>
<feature type="domain" description="Sec16 Sec23-binding" evidence="8">
    <location>
        <begin position="934"/>
        <end position="1194"/>
    </location>
</feature>
<dbReference type="GO" id="GO:0007030">
    <property type="term" value="P:Golgi organization"/>
    <property type="evidence" value="ECO:0007669"/>
    <property type="project" value="TreeGrafter"/>
</dbReference>
<comment type="caution">
    <text evidence="10">The sequence shown here is derived from an EMBL/GenBank/DDBJ whole genome shotgun (WGS) entry which is preliminary data.</text>
</comment>
<dbReference type="PANTHER" id="PTHR13402">
    <property type="entry name" value="RGPR-RELATED"/>
    <property type="match status" value="1"/>
</dbReference>
<sequence>MSSSVPPFQMEDQTDEDFFDKLVDDDDDDDVGGSQSVVVPTISGEIIIDDEVNEVGIVSEDEEESKSKDVILVSGNNNDTEKEILVSEESVSLVSSEISRGSGSKSLSIKEVEWNLFNADSTAQNGENRKGSYSDLFTDLGDSGADPFASLGDGDNLKGGFESTTAVKDNVVVSDSVSSSVSARYHDGQVNVASTEQATSGQDMYNSQYWENQYPGWRYDATTGQWIQVEGYDATANTQSSYAEQVQEVGNDFVSGQKSEVSYLQQTAQSVVGTVDEGCTTSSVSSWNQGQQVNDYPSHMVFDPQYPGWYYDTIAQEWRLLESYDPTIQSTSTVHNQHLQSGTTTSNGFSSEEHSLYNQGQVSNHMPQNLSSQNQGGNWAGSADKYAQENVKMWQPEAAANSDAIAGSTSGYAKQNANMWQPKAVAKADTSGSTGSYAQQNVSMWQPDAVSSSTSGYAKQNMNMWQPEAVAKADTGAGSTGSYAQQNVSMWQPDAVSKRDPVAGSTGSYSQQSTNMWQPEAVAKSDTVGGSAGSYAQQNMNMWLPKAVAKSDAVSGSMGSYGQQNMNMWQPEPVAKSDGVAGSMGGYAQQNVKMWQPEAVAKSDGVAGSTGGYAQQNMNMWQPEPVPKSWFGPGSAGSYAQQNVHTWHPEAVGNSYAASGFTDPKQIQKVYGSRDHLNNLQDQNVGLNPMGTNVVHEETHQSHGGNSVVTGFKSFHPYESSIQQLNQSGFDQSQQTLPMHDLDGNHKSGFHSTQPFQTAAQPFCNVNEGRSSAGRPPHALSVGSSISIVNIMDAVNEKNDATQIGLGVDYFRALCQQSYPGPLVGGSVGAKEVGKWIDERINKCESPYLDYREAEHMRLLLSLLKIASQHYGKLRSPFGTDPSLKENDRPEIAVARLFASARKNVTQLSGYGAIPRCLQNVPSEAQLLATAAEVQNLIVSGKRLEALQCAQEGQFWGFAFQLAADLGTQFFIDTARQMAHRMLVAGSPLKTLSLVMAGYQEDVFSGDRSNFTGSPGAVNMSQSHAQVGPSSVVDDWEENLATITANRTRDDERVLFTLGDFLWKHTGQITAAHMCYLIAEANFEACSDSARLCLIGADHIKFSRTYASPEAIQRTEFYEYSMVLGNSQSVLLPFQPYKLIYAYMLAEVGKLSDSLKYCQAILKSLKTGRAPEVDAWKQLASSLEDRIRIHQQSGFGTNLGAGKFVGKLLPFLDRSIHRMIGPPPPVPAGNGNEHDNHPVGQRVANSQSTMAMQSLMPSESMDPISAWTGGGSRTNMHNRSISEPDFGRSPRVDSSSEASSSHTQGKASDLGGPSRFGRIGSQIFQKTVGWVARRQDRQAKLGEKNNFYFDEKRKSWVERGAEPPAEEVAPPPPPTGAAFQNGGLDYNINNAFKGDSSPANGGAEMKSPPSSERSSGIPPIPPSSNQFSARGRMGVRSRYVDTFNQGTGSHVGFSSPSIAPTKPGGGANAKFFIPTPTSLVEETPDAIGGRMQEVASSQQDLSMLMSKDSFASPPAPAPAPSSSSMQRFPSMNNITPTRGKGMGVMDNGTSRRTASWSGSVTDAFSPPKVNEIKPLGEALGVSSSLMPSNPSATQMPMNGSSFADDLHEVEL</sequence>
<feature type="region of interest" description="Disordered" evidence="7">
    <location>
        <begin position="1"/>
        <end position="37"/>
    </location>
</feature>
<evidence type="ECO:0000259" key="8">
    <source>
        <dbReference type="Pfam" id="PF12931"/>
    </source>
</evidence>
<evidence type="ECO:0000259" key="9">
    <source>
        <dbReference type="Pfam" id="PF12932"/>
    </source>
</evidence>
<evidence type="ECO:0000256" key="4">
    <source>
        <dbReference type="ARBA" id="ARBA00022824"/>
    </source>
</evidence>
<feature type="domain" description="Sec16 central conserved" evidence="9">
    <location>
        <begin position="781"/>
        <end position="872"/>
    </location>
</feature>
<accession>A0A835HQE3</accession>
<dbReference type="Pfam" id="PF12931">
    <property type="entry name" value="TPR_Sec16"/>
    <property type="match status" value="1"/>
</dbReference>
<feature type="region of interest" description="Disordered" evidence="7">
    <location>
        <begin position="1507"/>
        <end position="1611"/>
    </location>
</feature>
<dbReference type="GO" id="GO:0015031">
    <property type="term" value="P:protein transport"/>
    <property type="evidence" value="ECO:0007669"/>
    <property type="project" value="UniProtKB-KW"/>
</dbReference>
<dbReference type="InterPro" id="IPR024340">
    <property type="entry name" value="Sec16_CCD"/>
</dbReference>
<dbReference type="OrthoDB" id="8918678at2759"/>
<feature type="region of interest" description="Disordered" evidence="7">
    <location>
        <begin position="1220"/>
        <end position="1240"/>
    </location>
</feature>
<feature type="region of interest" description="Disordered" evidence="7">
    <location>
        <begin position="1360"/>
        <end position="1433"/>
    </location>
</feature>
<dbReference type="GO" id="GO:0070973">
    <property type="term" value="P:protein localization to endoplasmic reticulum exit site"/>
    <property type="evidence" value="ECO:0007669"/>
    <property type="project" value="TreeGrafter"/>
</dbReference>
<evidence type="ECO:0000256" key="2">
    <source>
        <dbReference type="ARBA" id="ARBA00005927"/>
    </source>
</evidence>
<comment type="similarity">
    <text evidence="2 6">Belongs to the SEC16 family.</text>
</comment>
<feature type="compositionally biased region" description="Polar residues" evidence="7">
    <location>
        <begin position="1581"/>
        <end position="1601"/>
    </location>
</feature>
<feature type="compositionally biased region" description="Low complexity" evidence="7">
    <location>
        <begin position="1407"/>
        <end position="1417"/>
    </location>
</feature>
<dbReference type="Gene3D" id="1.25.40.980">
    <property type="match status" value="1"/>
</dbReference>
<keyword evidence="6" id="KW-0653">Protein transport</keyword>
<keyword evidence="3 6" id="KW-0813">Transport</keyword>
<evidence type="ECO:0000256" key="5">
    <source>
        <dbReference type="ARBA" id="ARBA00022892"/>
    </source>
</evidence>
<dbReference type="GO" id="GO:0000139">
    <property type="term" value="C:Golgi membrane"/>
    <property type="evidence" value="ECO:0007669"/>
    <property type="project" value="UniProtKB-SubCell"/>
</dbReference>
<dbReference type="PANTHER" id="PTHR13402:SF6">
    <property type="entry name" value="SECRETORY 16, ISOFORM I"/>
    <property type="match status" value="1"/>
</dbReference>
<dbReference type="GO" id="GO:0012507">
    <property type="term" value="C:ER to Golgi transport vesicle membrane"/>
    <property type="evidence" value="ECO:0007669"/>
    <property type="project" value="TreeGrafter"/>
</dbReference>
<keyword evidence="11" id="KW-1185">Reference proteome</keyword>
<evidence type="ECO:0000256" key="6">
    <source>
        <dbReference type="RuleBase" id="RU364101"/>
    </source>
</evidence>
<dbReference type="GO" id="GO:0070971">
    <property type="term" value="C:endoplasmic reticulum exit site"/>
    <property type="evidence" value="ECO:0007669"/>
    <property type="project" value="TreeGrafter"/>
</dbReference>
<organism evidence="10 11">
    <name type="scientific">Coptis chinensis</name>
    <dbReference type="NCBI Taxonomy" id="261450"/>
    <lineage>
        <taxon>Eukaryota</taxon>
        <taxon>Viridiplantae</taxon>
        <taxon>Streptophyta</taxon>
        <taxon>Embryophyta</taxon>
        <taxon>Tracheophyta</taxon>
        <taxon>Spermatophyta</taxon>
        <taxon>Magnoliopsida</taxon>
        <taxon>Ranunculales</taxon>
        <taxon>Ranunculaceae</taxon>
        <taxon>Coptidoideae</taxon>
        <taxon>Coptis</taxon>
    </lineage>
</organism>
<feature type="compositionally biased region" description="Polar residues" evidence="7">
    <location>
        <begin position="1547"/>
        <end position="1562"/>
    </location>
</feature>
<evidence type="ECO:0000313" key="11">
    <source>
        <dbReference type="Proteomes" id="UP000631114"/>
    </source>
</evidence>
<name>A0A835HQE3_9MAGN</name>
<keyword evidence="5 6" id="KW-0931">ER-Golgi transport</keyword>
<reference evidence="10 11" key="1">
    <citation type="submission" date="2020-10" db="EMBL/GenBank/DDBJ databases">
        <title>The Coptis chinensis genome and diversification of protoberbering-type alkaloids.</title>
        <authorList>
            <person name="Wang B."/>
            <person name="Shu S."/>
            <person name="Song C."/>
            <person name="Liu Y."/>
        </authorList>
    </citation>
    <scope>NUCLEOTIDE SEQUENCE [LARGE SCALE GENOMIC DNA]</scope>
    <source>
        <strain evidence="10">HL-2020</strain>
        <tissue evidence="10">Leaf</tissue>
    </source>
</reference>
<evidence type="ECO:0000256" key="7">
    <source>
        <dbReference type="SAM" id="MobiDB-lite"/>
    </source>
</evidence>
<dbReference type="Proteomes" id="UP000631114">
    <property type="component" value="Unassembled WGS sequence"/>
</dbReference>
<evidence type="ECO:0000256" key="1">
    <source>
        <dbReference type="ARBA" id="ARBA00004240"/>
    </source>
</evidence>
<evidence type="ECO:0000256" key="3">
    <source>
        <dbReference type="ARBA" id="ARBA00022448"/>
    </source>
</evidence>
<feature type="compositionally biased region" description="Acidic residues" evidence="7">
    <location>
        <begin position="12"/>
        <end position="31"/>
    </location>
</feature>
<feature type="compositionally biased region" description="Polar residues" evidence="7">
    <location>
        <begin position="362"/>
        <end position="377"/>
    </location>
</feature>
<feature type="compositionally biased region" description="Polar residues" evidence="7">
    <location>
        <begin position="1525"/>
        <end position="1536"/>
    </location>
</feature>
<feature type="compositionally biased region" description="Polar residues" evidence="7">
    <location>
        <begin position="1446"/>
        <end position="1458"/>
    </location>
</feature>
<dbReference type="InterPro" id="IPR024298">
    <property type="entry name" value="Sec16_Sec23-bd"/>
</dbReference>
<proteinExistence type="inferred from homology"/>
<feature type="region of interest" description="Disordered" evidence="7">
    <location>
        <begin position="362"/>
        <end position="381"/>
    </location>
</feature>
<keyword evidence="6" id="KW-0472">Membrane</keyword>
<feature type="region of interest" description="Disordered" evidence="7">
    <location>
        <begin position="1446"/>
        <end position="1470"/>
    </location>
</feature>
<dbReference type="GO" id="GO:0016192">
    <property type="term" value="P:vesicle-mediated transport"/>
    <property type="evidence" value="ECO:0007669"/>
    <property type="project" value="UniProtKB-KW"/>
</dbReference>
<dbReference type="Pfam" id="PF12932">
    <property type="entry name" value="Sec16"/>
    <property type="match status" value="1"/>
</dbReference>